<feature type="transmembrane region" description="Helical" evidence="10">
    <location>
        <begin position="179"/>
        <end position="198"/>
    </location>
</feature>
<dbReference type="PIRSF" id="PIRSF023381">
    <property type="entry name" value="MannP-dilichol_defect-1p"/>
    <property type="match status" value="1"/>
</dbReference>
<dbReference type="OrthoDB" id="271506at2759"/>
<evidence type="ECO:0000256" key="9">
    <source>
        <dbReference type="SAM" id="MobiDB-lite"/>
    </source>
</evidence>
<evidence type="ECO:0000256" key="3">
    <source>
        <dbReference type="ARBA" id="ARBA00022692"/>
    </source>
</evidence>
<keyword evidence="12" id="KW-1185">Reference proteome</keyword>
<keyword evidence="4" id="KW-0677">Repeat</keyword>
<evidence type="ECO:0000313" key="12">
    <source>
        <dbReference type="Proteomes" id="UP000029725"/>
    </source>
</evidence>
<comment type="caution">
    <text evidence="11">The sequence shown here is derived from an EMBL/GenBank/DDBJ whole genome shotgun (WGS) entry which is preliminary data.</text>
</comment>
<keyword evidence="2" id="KW-0813">Transport</keyword>
<organism evidence="11 12">
    <name type="scientific">Mitosporidium daphniae</name>
    <dbReference type="NCBI Taxonomy" id="1485682"/>
    <lineage>
        <taxon>Eukaryota</taxon>
        <taxon>Fungi</taxon>
        <taxon>Fungi incertae sedis</taxon>
        <taxon>Microsporidia</taxon>
        <taxon>Mitosporidium</taxon>
    </lineage>
</organism>
<evidence type="ECO:0000256" key="8">
    <source>
        <dbReference type="PIRNR" id="PIRNR023381"/>
    </source>
</evidence>
<keyword evidence="3 8" id="KW-0812">Transmembrane</keyword>
<evidence type="ECO:0000256" key="7">
    <source>
        <dbReference type="ARBA" id="ARBA00038475"/>
    </source>
</evidence>
<dbReference type="PANTHER" id="PTHR12226">
    <property type="entry name" value="MANNOSE-P-DOLICHOL UTILIZATION DEFECT 1 LEC35 -RELATED"/>
    <property type="match status" value="1"/>
</dbReference>
<dbReference type="SMART" id="SM00679">
    <property type="entry name" value="CTNS"/>
    <property type="match status" value="2"/>
</dbReference>
<comment type="similarity">
    <text evidence="7 8">Belongs to the MPDU1 (TC 2.A.43.3) family.</text>
</comment>
<feature type="transmembrane region" description="Helical" evidence="10">
    <location>
        <begin position="266"/>
        <end position="289"/>
    </location>
</feature>
<feature type="transmembrane region" description="Helical" evidence="10">
    <location>
        <begin position="37"/>
        <end position="56"/>
    </location>
</feature>
<dbReference type="Proteomes" id="UP000029725">
    <property type="component" value="Unassembled WGS sequence"/>
</dbReference>
<evidence type="ECO:0000256" key="10">
    <source>
        <dbReference type="SAM" id="Phobius"/>
    </source>
</evidence>
<keyword evidence="5 8" id="KW-1133">Transmembrane helix</keyword>
<dbReference type="InterPro" id="IPR006603">
    <property type="entry name" value="PQ-loop_rpt"/>
</dbReference>
<feature type="transmembrane region" description="Helical" evidence="10">
    <location>
        <begin position="68"/>
        <end position="93"/>
    </location>
</feature>
<evidence type="ECO:0000256" key="6">
    <source>
        <dbReference type="ARBA" id="ARBA00023136"/>
    </source>
</evidence>
<dbReference type="HOGENOM" id="CLU_053568_2_0_1"/>
<dbReference type="Pfam" id="PF04193">
    <property type="entry name" value="PQ-loop"/>
    <property type="match status" value="2"/>
</dbReference>
<feature type="transmembrane region" description="Helical" evidence="10">
    <location>
        <begin position="204"/>
        <end position="224"/>
    </location>
</feature>
<feature type="region of interest" description="Disordered" evidence="9">
    <location>
        <begin position="144"/>
        <end position="166"/>
    </location>
</feature>
<sequence>MFCMAQVFRDCIMLLFGKECGKKVLDSFLDGFEADCMTLFLSRALSYGILLGGLFVKVPQIIRILNQGTAFGIPIFALILEIISLSLSVAYNFRKMHPFELYGEGFFLLIQTILIAFLVFFLGTEEKPKNLKDLQTEKSTAINNSQADTQDSLDEKDKTTPTSTQDGSVVAKKKGITSWPFLMASLFVCLLAFLYQFLLNFTTIQELALLVKYWAVPLFILSRFNQIIASFTAKSTGALSPISCFLVAAGSLARVFTTFVGVNDPLLMFSTSLAAFLNTVILVQIGLYAL</sequence>
<dbReference type="AlphaFoldDB" id="A0A098VVK5"/>
<evidence type="ECO:0000256" key="2">
    <source>
        <dbReference type="ARBA" id="ARBA00022448"/>
    </source>
</evidence>
<dbReference type="PANTHER" id="PTHR12226:SF2">
    <property type="entry name" value="MANNOSE-P-DOLICHOL UTILIZATION DEFECT 1 PROTEIN"/>
    <property type="match status" value="1"/>
</dbReference>
<protein>
    <recommendedName>
        <fullName evidence="8">Mannose-P-dolichol utilization defect 1 protein homolog</fullName>
    </recommendedName>
</protein>
<feature type="transmembrane region" description="Helical" evidence="10">
    <location>
        <begin position="236"/>
        <end position="260"/>
    </location>
</feature>
<proteinExistence type="inferred from homology"/>
<dbReference type="EMBL" id="JMKJ01000025">
    <property type="protein sequence ID" value="KGG52940.1"/>
    <property type="molecule type" value="Genomic_DNA"/>
</dbReference>
<dbReference type="GeneID" id="25258180"/>
<gene>
    <name evidence="11" type="ORF">DI09_122p80</name>
</gene>
<keyword evidence="6 8" id="KW-0472">Membrane</keyword>
<comment type="subcellular location">
    <subcellularLocation>
        <location evidence="1 8">Membrane</location>
        <topology evidence="1 8">Multi-pass membrane protein</topology>
    </subcellularLocation>
</comment>
<evidence type="ECO:0000313" key="11">
    <source>
        <dbReference type="EMBL" id="KGG52940.1"/>
    </source>
</evidence>
<evidence type="ECO:0000256" key="4">
    <source>
        <dbReference type="ARBA" id="ARBA00022737"/>
    </source>
</evidence>
<dbReference type="RefSeq" id="XP_013239376.1">
    <property type="nucleotide sequence ID" value="XM_013383922.1"/>
</dbReference>
<dbReference type="InterPro" id="IPR016817">
    <property type="entry name" value="MannP-dilichol_defect-1"/>
</dbReference>
<dbReference type="VEuPathDB" id="MicrosporidiaDB:DI09_122p80"/>
<feature type="transmembrane region" description="Helical" evidence="10">
    <location>
        <begin position="105"/>
        <end position="123"/>
    </location>
</feature>
<evidence type="ECO:0000256" key="5">
    <source>
        <dbReference type="ARBA" id="ARBA00022989"/>
    </source>
</evidence>
<accession>A0A098VVK5</accession>
<reference evidence="11 12" key="1">
    <citation type="submission" date="2014-04" db="EMBL/GenBank/DDBJ databases">
        <title>A new species of microsporidia sheds light on the evolution of extreme parasitism.</title>
        <authorList>
            <person name="Haag K.L."/>
            <person name="James T.Y."/>
            <person name="Larsson R."/>
            <person name="Schaer T.M."/>
            <person name="Refardt D."/>
            <person name="Pombert J.-F."/>
            <person name="Ebert D."/>
        </authorList>
    </citation>
    <scope>NUCLEOTIDE SEQUENCE [LARGE SCALE GENOMIC DNA]</scope>
    <source>
        <strain evidence="11 12">UGP3</strain>
        <tissue evidence="11">Spores</tissue>
    </source>
</reference>
<dbReference type="GO" id="GO:0016020">
    <property type="term" value="C:membrane"/>
    <property type="evidence" value="ECO:0007669"/>
    <property type="project" value="UniProtKB-SubCell"/>
</dbReference>
<dbReference type="Gene3D" id="1.20.1280.290">
    <property type="match status" value="2"/>
</dbReference>
<name>A0A098VVK5_9MICR</name>
<evidence type="ECO:0000256" key="1">
    <source>
        <dbReference type="ARBA" id="ARBA00004141"/>
    </source>
</evidence>